<dbReference type="AlphaFoldDB" id="A0A3B1CU10"/>
<proteinExistence type="predicted"/>
<accession>A0A3B1CU10</accession>
<dbReference type="InterPro" id="IPR036280">
    <property type="entry name" value="Multihaem_cyt_sf"/>
</dbReference>
<dbReference type="SUPFAM" id="SSF48695">
    <property type="entry name" value="Multiheme cytochromes"/>
    <property type="match status" value="1"/>
</dbReference>
<evidence type="ECO:0000313" key="3">
    <source>
        <dbReference type="EMBL" id="VAX33519.1"/>
    </source>
</evidence>
<dbReference type="Pfam" id="PF09699">
    <property type="entry name" value="Paired_CXXCH_1"/>
    <property type="match status" value="1"/>
</dbReference>
<evidence type="ECO:0000256" key="1">
    <source>
        <dbReference type="SAM" id="MobiDB-lite"/>
    </source>
</evidence>
<sequence>MSKRALDAFLISFILTLHFTAPETLIASPLEDVFQTGHNLMASKADASKSCTVCHTDEIPWQNDKKVASGKKTSKVVSPPPLWQKSHSGTSPYRAIQNLPAGEHPYNHPTGTSMVCLSCHDGALGTDMHGINVDNPRVGAPANVPFDGMWGKRGAPPLSRLDHPISIPYPRLPNGKFTPLNPTVTQFRYWALPDRQADGLVLPTSGTSAYLDLPVEAVSDSDHLSSLVRTTGGRLECDSCHNPHSEQIRPFLRAPAANLCLVCHDR</sequence>
<evidence type="ECO:0000259" key="2">
    <source>
        <dbReference type="Pfam" id="PF09699"/>
    </source>
</evidence>
<dbReference type="InterPro" id="IPR010177">
    <property type="entry name" value="Paired_CXXCH_1"/>
</dbReference>
<organism evidence="3">
    <name type="scientific">hydrothermal vent metagenome</name>
    <dbReference type="NCBI Taxonomy" id="652676"/>
    <lineage>
        <taxon>unclassified sequences</taxon>
        <taxon>metagenomes</taxon>
        <taxon>ecological metagenomes</taxon>
    </lineage>
</organism>
<feature type="region of interest" description="Disordered" evidence="1">
    <location>
        <begin position="66"/>
        <end position="90"/>
    </location>
</feature>
<protein>
    <recommendedName>
        <fullName evidence="2">Doubled CXXCH motif domain-containing protein</fullName>
    </recommendedName>
</protein>
<dbReference type="NCBIfam" id="TIGR01905">
    <property type="entry name" value="paired_CXXCH_1"/>
    <property type="match status" value="1"/>
</dbReference>
<gene>
    <name evidence="3" type="ORF">MNBD_NITROSPIRAE01-992</name>
</gene>
<name>A0A3B1CU10_9ZZZZ</name>
<feature type="domain" description="Doubled CXXCH motif" evidence="2">
    <location>
        <begin position="236"/>
        <end position="265"/>
    </location>
</feature>
<dbReference type="EMBL" id="UOGF01000110">
    <property type="protein sequence ID" value="VAX33519.1"/>
    <property type="molecule type" value="Genomic_DNA"/>
</dbReference>
<reference evidence="3" key="1">
    <citation type="submission" date="2018-06" db="EMBL/GenBank/DDBJ databases">
        <authorList>
            <person name="Zhirakovskaya E."/>
        </authorList>
    </citation>
    <scope>NUCLEOTIDE SEQUENCE</scope>
</reference>